<sequence>METYLTRGDIADYLGVHPGTIRGYAAKGMLPEADIIVGVKRPVKGWLVSTIDAWNKSRPGSGNWNKTTGDAC</sequence>
<dbReference type="GeneID" id="35867207"/>
<dbReference type="SUPFAM" id="SSF46955">
    <property type="entry name" value="Putative DNA-binding domain"/>
    <property type="match status" value="1"/>
</dbReference>
<gene>
    <name evidence="1" type="ORF">CYJ19_10120</name>
</gene>
<evidence type="ECO:0000313" key="2">
    <source>
        <dbReference type="Proteomes" id="UP000235122"/>
    </source>
</evidence>
<proteinExistence type="predicted"/>
<dbReference type="RefSeq" id="WP_024331561.1">
    <property type="nucleotide sequence ID" value="NZ_JASOXK010000004.1"/>
</dbReference>
<organism evidence="1 2">
    <name type="scientific">Winkia neuii</name>
    <dbReference type="NCBI Taxonomy" id="33007"/>
    <lineage>
        <taxon>Bacteria</taxon>
        <taxon>Bacillati</taxon>
        <taxon>Actinomycetota</taxon>
        <taxon>Actinomycetes</taxon>
        <taxon>Actinomycetales</taxon>
        <taxon>Actinomycetaceae</taxon>
        <taxon>Winkia</taxon>
    </lineage>
</organism>
<dbReference type="EMBL" id="PKKO01000006">
    <property type="protein sequence ID" value="PKY71564.1"/>
    <property type="molecule type" value="Genomic_DNA"/>
</dbReference>
<protein>
    <submittedName>
        <fullName evidence="1">DNA-binding protein</fullName>
    </submittedName>
</protein>
<evidence type="ECO:0000313" key="1">
    <source>
        <dbReference type="EMBL" id="PKY71564.1"/>
    </source>
</evidence>
<dbReference type="Proteomes" id="UP000235122">
    <property type="component" value="Unassembled WGS sequence"/>
</dbReference>
<keyword evidence="2" id="KW-1185">Reference proteome</keyword>
<keyword evidence="1" id="KW-0238">DNA-binding</keyword>
<dbReference type="GO" id="GO:0003677">
    <property type="term" value="F:DNA binding"/>
    <property type="evidence" value="ECO:0007669"/>
    <property type="project" value="UniProtKB-KW"/>
</dbReference>
<accession>A0A2I1IKC2</accession>
<comment type="caution">
    <text evidence="1">The sequence shown here is derived from an EMBL/GenBank/DDBJ whole genome shotgun (WGS) entry which is preliminary data.</text>
</comment>
<name>A0A2I1IKC2_9ACTO</name>
<reference evidence="1 2" key="1">
    <citation type="submission" date="2017-12" db="EMBL/GenBank/DDBJ databases">
        <title>Phylogenetic diversity of female urinary microbiome.</title>
        <authorList>
            <person name="Thomas-White K."/>
            <person name="Wolfe A.J."/>
        </authorList>
    </citation>
    <scope>NUCLEOTIDE SEQUENCE [LARGE SCALE GENOMIC DNA]</scope>
    <source>
        <strain evidence="1 2">UMB0402</strain>
    </source>
</reference>
<dbReference type="AlphaFoldDB" id="A0A2I1IKC2"/>
<dbReference type="InterPro" id="IPR009061">
    <property type="entry name" value="DNA-bd_dom_put_sf"/>
</dbReference>